<proteinExistence type="predicted"/>
<comment type="caution">
    <text evidence="1">The sequence shown here is derived from an EMBL/GenBank/DDBJ whole genome shotgun (WGS) entry which is preliminary data.</text>
</comment>
<evidence type="ECO:0000313" key="1">
    <source>
        <dbReference type="EMBL" id="EQB02060.1"/>
    </source>
</evidence>
<dbReference type="Proteomes" id="UP000015524">
    <property type="component" value="Unassembled WGS sequence"/>
</dbReference>
<evidence type="ECO:0000313" key="2">
    <source>
        <dbReference type="Proteomes" id="UP000015524"/>
    </source>
</evidence>
<accession>T0HRU7</accession>
<organism evidence="1 2">
    <name type="scientific">Sphingobium baderi LL03</name>
    <dbReference type="NCBI Taxonomy" id="1114964"/>
    <lineage>
        <taxon>Bacteria</taxon>
        <taxon>Pseudomonadati</taxon>
        <taxon>Pseudomonadota</taxon>
        <taxon>Alphaproteobacteria</taxon>
        <taxon>Sphingomonadales</taxon>
        <taxon>Sphingomonadaceae</taxon>
        <taxon>Sphingobium</taxon>
    </lineage>
</organism>
<protein>
    <submittedName>
        <fullName evidence="1">Uncharacterized protein</fullName>
    </submittedName>
</protein>
<reference evidence="1 2" key="1">
    <citation type="journal article" date="2013" name="Genome Announc.">
        <title>Draft Genome Sequence of a Hexachlorocyclohexane-Degrading Bacterium, Sphingobium baderi Strain LL03T.</title>
        <authorList>
            <person name="Kaur J."/>
            <person name="Verma H."/>
            <person name="Tripathi C."/>
            <person name="Khurana J.P."/>
            <person name="Lal R."/>
        </authorList>
    </citation>
    <scope>NUCLEOTIDE SEQUENCE [LARGE SCALE GENOMIC DNA]</scope>
    <source>
        <strain evidence="1 2">LL03</strain>
    </source>
</reference>
<dbReference type="AlphaFoldDB" id="T0HRU7"/>
<name>T0HRU7_9SPHN</name>
<dbReference type="EMBL" id="ATIB01000050">
    <property type="protein sequence ID" value="EQB02060.1"/>
    <property type="molecule type" value="Genomic_DNA"/>
</dbReference>
<keyword evidence="2" id="KW-1185">Reference proteome</keyword>
<sequence length="85" mass="9806">MRISVEPTYWQLELAQADMEMAADERERALRDICCWIRRHDIGLQELIAHLLDDGNGTRRPSTVERDVSADGKLDALMNRLLLVE</sequence>
<gene>
    <name evidence="1" type="ORF">L485_08600</name>
</gene>